<dbReference type="CDD" id="cd10747">
    <property type="entry name" value="DnaJ_C"/>
    <property type="match status" value="1"/>
</dbReference>
<dbReference type="EMBL" id="BNGU01000001">
    <property type="protein sequence ID" value="GHM59033.1"/>
    <property type="molecule type" value="Genomic_DNA"/>
</dbReference>
<feature type="binding site" evidence="14">
    <location>
        <position position="152"/>
    </location>
    <ligand>
        <name>Zn(2+)</name>
        <dbReference type="ChEBI" id="CHEBI:29105"/>
        <label>1</label>
    </ligand>
</feature>
<dbReference type="Gene3D" id="2.60.260.20">
    <property type="entry name" value="Urease metallochaperone UreE, N-terminal domain"/>
    <property type="match status" value="2"/>
</dbReference>
<dbReference type="Gene3D" id="1.10.287.110">
    <property type="entry name" value="DnaJ domain"/>
    <property type="match status" value="1"/>
</dbReference>
<dbReference type="SMART" id="SM00271">
    <property type="entry name" value="DnaJ"/>
    <property type="match status" value="1"/>
</dbReference>
<dbReference type="NCBIfam" id="TIGR02349">
    <property type="entry name" value="DnaJ_bact"/>
    <property type="match status" value="1"/>
</dbReference>
<evidence type="ECO:0000313" key="18">
    <source>
        <dbReference type="EMBL" id="GHM59033.1"/>
    </source>
</evidence>
<dbReference type="GO" id="GO:0008270">
    <property type="term" value="F:zinc ion binding"/>
    <property type="evidence" value="ECO:0007669"/>
    <property type="project" value="UniProtKB-UniRule"/>
</dbReference>
<name>A0A8J3HRM3_9RICK</name>
<evidence type="ECO:0000256" key="5">
    <source>
        <dbReference type="ARBA" id="ARBA00022723"/>
    </source>
</evidence>
<feature type="binding site" evidence="14">
    <location>
        <position position="194"/>
    </location>
    <ligand>
        <name>Zn(2+)</name>
        <dbReference type="ChEBI" id="CHEBI:29105"/>
        <label>2</label>
    </ligand>
</feature>
<dbReference type="CDD" id="cd10719">
    <property type="entry name" value="DnaJ_zf"/>
    <property type="match status" value="1"/>
</dbReference>
<evidence type="ECO:0000256" key="15">
    <source>
        <dbReference type="PROSITE-ProRule" id="PRU00546"/>
    </source>
</evidence>
<feature type="domain" description="J" evidence="16">
    <location>
        <begin position="5"/>
        <end position="70"/>
    </location>
</feature>
<keyword evidence="5 14" id="KW-0479">Metal-binding</keyword>
<feature type="repeat" description="CXXCXGXG motif" evidence="14">
    <location>
        <begin position="205"/>
        <end position="212"/>
    </location>
</feature>
<protein>
    <recommendedName>
        <fullName evidence="13 14">Chaperone protein DnaJ</fullName>
    </recommendedName>
</protein>
<dbReference type="SUPFAM" id="SSF46565">
    <property type="entry name" value="Chaperone J-domain"/>
    <property type="match status" value="1"/>
</dbReference>
<dbReference type="InterPro" id="IPR036869">
    <property type="entry name" value="J_dom_sf"/>
</dbReference>
<evidence type="ECO:0000256" key="3">
    <source>
        <dbReference type="ARBA" id="ARBA00022490"/>
    </source>
</evidence>
<keyword evidence="7 14" id="KW-0863">Zinc-finger</keyword>
<evidence type="ECO:0000256" key="13">
    <source>
        <dbReference type="ARBA" id="ARBA00067609"/>
    </source>
</evidence>
<dbReference type="Gene3D" id="2.10.230.10">
    <property type="entry name" value="Heat shock protein DnaJ, cysteine-rich domain"/>
    <property type="match status" value="1"/>
</dbReference>
<feature type="repeat" description="CXXCXGXG motif" evidence="14">
    <location>
        <begin position="152"/>
        <end position="159"/>
    </location>
</feature>
<dbReference type="Pfam" id="PF01556">
    <property type="entry name" value="DnaJ_C"/>
    <property type="match status" value="1"/>
</dbReference>
<comment type="subunit">
    <text evidence="2 14">Homodimer.</text>
</comment>
<dbReference type="FunFam" id="2.60.260.20:FF:000004">
    <property type="entry name" value="Molecular chaperone DnaJ"/>
    <property type="match status" value="1"/>
</dbReference>
<evidence type="ECO:0000313" key="19">
    <source>
        <dbReference type="Proteomes" id="UP000637906"/>
    </source>
</evidence>
<feature type="binding site" evidence="14">
    <location>
        <position position="172"/>
    </location>
    <ligand>
        <name>Zn(2+)</name>
        <dbReference type="ChEBI" id="CHEBI:29105"/>
        <label>2</label>
    </ligand>
</feature>
<dbReference type="GO" id="GO:0005524">
    <property type="term" value="F:ATP binding"/>
    <property type="evidence" value="ECO:0007669"/>
    <property type="project" value="InterPro"/>
</dbReference>
<dbReference type="GO" id="GO:0051082">
    <property type="term" value="F:unfolded protein binding"/>
    <property type="evidence" value="ECO:0007669"/>
    <property type="project" value="UniProtKB-UniRule"/>
</dbReference>
<dbReference type="Pfam" id="PF00684">
    <property type="entry name" value="DnaJ_CXXCXGXG"/>
    <property type="match status" value="1"/>
</dbReference>
<proteinExistence type="inferred from homology"/>
<feature type="repeat" description="CXXCXGXG motif" evidence="14">
    <location>
        <begin position="191"/>
        <end position="198"/>
    </location>
</feature>
<keyword evidence="6 14" id="KW-0677">Repeat</keyword>
<dbReference type="SUPFAM" id="SSF57938">
    <property type="entry name" value="DnaJ/Hsp40 cysteine-rich domain"/>
    <property type="match status" value="1"/>
</dbReference>
<dbReference type="GO" id="GO:0006260">
    <property type="term" value="P:DNA replication"/>
    <property type="evidence" value="ECO:0007669"/>
    <property type="project" value="UniProtKB-KW"/>
</dbReference>
<keyword evidence="4 14" id="KW-0235">DNA replication</keyword>
<dbReference type="Proteomes" id="UP000637906">
    <property type="component" value="Unassembled WGS sequence"/>
</dbReference>
<evidence type="ECO:0000256" key="8">
    <source>
        <dbReference type="ARBA" id="ARBA00022833"/>
    </source>
</evidence>
<comment type="function">
    <text evidence="11 14">Participates actively in the response to hyperosmotic and heat shock by preventing the aggregation of stress-denatured proteins and by disaggregating proteins, also in an autonomous, DnaK-independent fashion. Unfolded proteins bind initially to DnaJ; upon interaction with the DnaJ-bound protein, DnaK hydrolyzes its bound ATP, resulting in the formation of a stable complex. GrpE releases ADP from DnaK; ATP binding to DnaK triggers the release of the substrate protein, thus completing the reaction cycle. Several rounds of ATP-dependent interactions between DnaJ, DnaK and GrpE are required for fully efficient folding. Also involved, together with DnaK and GrpE, in the DNA replication of plasmids through activation of initiation proteins.</text>
</comment>
<dbReference type="GO" id="GO:0031072">
    <property type="term" value="F:heat shock protein binding"/>
    <property type="evidence" value="ECO:0007669"/>
    <property type="project" value="InterPro"/>
</dbReference>
<feature type="binding site" evidence="14">
    <location>
        <position position="155"/>
    </location>
    <ligand>
        <name>Zn(2+)</name>
        <dbReference type="ChEBI" id="CHEBI:29105"/>
        <label>1</label>
    </ligand>
</feature>
<feature type="domain" description="CR-type" evidence="17">
    <location>
        <begin position="139"/>
        <end position="217"/>
    </location>
</feature>
<dbReference type="PANTHER" id="PTHR43096:SF48">
    <property type="entry name" value="CHAPERONE PROTEIN DNAJ"/>
    <property type="match status" value="1"/>
</dbReference>
<dbReference type="PROSITE" id="PS00636">
    <property type="entry name" value="DNAJ_1"/>
    <property type="match status" value="1"/>
</dbReference>
<dbReference type="PROSITE" id="PS51188">
    <property type="entry name" value="ZF_CR"/>
    <property type="match status" value="1"/>
</dbReference>
<evidence type="ECO:0000256" key="9">
    <source>
        <dbReference type="ARBA" id="ARBA00023016"/>
    </source>
</evidence>
<evidence type="ECO:0000256" key="6">
    <source>
        <dbReference type="ARBA" id="ARBA00022737"/>
    </source>
</evidence>
<dbReference type="FunFam" id="2.10.230.10:FF:000002">
    <property type="entry name" value="Molecular chaperone DnaJ"/>
    <property type="match status" value="1"/>
</dbReference>
<dbReference type="InterPro" id="IPR002939">
    <property type="entry name" value="DnaJ_C"/>
</dbReference>
<feature type="repeat" description="CXXCXGXG motif" evidence="14">
    <location>
        <begin position="169"/>
        <end position="176"/>
    </location>
</feature>
<dbReference type="InterPro" id="IPR012724">
    <property type="entry name" value="DnaJ"/>
</dbReference>
<evidence type="ECO:0000256" key="11">
    <source>
        <dbReference type="ARBA" id="ARBA00053423"/>
    </source>
</evidence>
<keyword evidence="8 14" id="KW-0862">Zinc</keyword>
<evidence type="ECO:0000259" key="17">
    <source>
        <dbReference type="PROSITE" id="PS51188"/>
    </source>
</evidence>
<dbReference type="FunFam" id="1.10.287.110:FF:000034">
    <property type="entry name" value="Chaperone protein DnaJ"/>
    <property type="match status" value="1"/>
</dbReference>
<reference evidence="18 19" key="1">
    <citation type="journal article" date="2021" name="Microb. Ecol.">
        <title>Candidatus Mesenet longicola: Novel Endosymbionts of Brontispa longissima that Induce Cytoplasmic Incompatibility.</title>
        <authorList>
            <person name="Takano S."/>
            <person name="Gotoh Y."/>
            <person name="Hayashi T."/>
        </authorList>
    </citation>
    <scope>NUCLEOTIDE SEQUENCE [LARGE SCALE GENOMIC DNA]</scope>
    <source>
        <strain evidence="18">L5</strain>
    </source>
</reference>
<keyword evidence="3 14" id="KW-0963">Cytoplasm</keyword>
<feature type="binding site" evidence="14">
    <location>
        <position position="191"/>
    </location>
    <ligand>
        <name>Zn(2+)</name>
        <dbReference type="ChEBI" id="CHEBI:29105"/>
        <label>2</label>
    </ligand>
</feature>
<comment type="domain">
    <text evidence="14">The J domain is necessary and sufficient to stimulate DnaK ATPase activity. Zinc center 1 plays an important role in the autonomous, DnaK-independent chaperone activity of DnaJ. Zinc center 2 is essential for interaction with DnaK and for DnaJ activity.</text>
</comment>
<dbReference type="PRINTS" id="PR00625">
    <property type="entry name" value="JDOMAIN"/>
</dbReference>
<dbReference type="AlphaFoldDB" id="A0A8J3HRM3"/>
<dbReference type="NCBIfam" id="NF008035">
    <property type="entry name" value="PRK10767.1"/>
    <property type="match status" value="1"/>
</dbReference>
<feature type="zinc finger region" description="CR-type" evidence="15">
    <location>
        <begin position="139"/>
        <end position="217"/>
    </location>
</feature>
<evidence type="ECO:0000256" key="14">
    <source>
        <dbReference type="HAMAP-Rule" id="MF_01152"/>
    </source>
</evidence>
<dbReference type="GO" id="GO:0009408">
    <property type="term" value="P:response to heat"/>
    <property type="evidence" value="ECO:0007669"/>
    <property type="project" value="InterPro"/>
</dbReference>
<evidence type="ECO:0000256" key="4">
    <source>
        <dbReference type="ARBA" id="ARBA00022705"/>
    </source>
</evidence>
<evidence type="ECO:0000259" key="16">
    <source>
        <dbReference type="PROSITE" id="PS50076"/>
    </source>
</evidence>
<dbReference type="InterPro" id="IPR001623">
    <property type="entry name" value="DnaJ_domain"/>
</dbReference>
<comment type="cofactor">
    <cofactor evidence="14">
        <name>Zn(2+)</name>
        <dbReference type="ChEBI" id="CHEBI:29105"/>
    </cofactor>
    <text evidence="14">Binds 2 Zn(2+) ions per monomer.</text>
</comment>
<evidence type="ECO:0000256" key="12">
    <source>
        <dbReference type="ARBA" id="ARBA00061004"/>
    </source>
</evidence>
<feature type="binding site" evidence="14">
    <location>
        <position position="205"/>
    </location>
    <ligand>
        <name>Zn(2+)</name>
        <dbReference type="ChEBI" id="CHEBI:29105"/>
        <label>1</label>
    </ligand>
</feature>
<dbReference type="PROSITE" id="PS50076">
    <property type="entry name" value="DNAJ_2"/>
    <property type="match status" value="1"/>
</dbReference>
<dbReference type="CDD" id="cd06257">
    <property type="entry name" value="DnaJ"/>
    <property type="match status" value="1"/>
</dbReference>
<feature type="binding site" evidence="14">
    <location>
        <position position="208"/>
    </location>
    <ligand>
        <name>Zn(2+)</name>
        <dbReference type="ChEBI" id="CHEBI:29105"/>
        <label>1</label>
    </ligand>
</feature>
<comment type="subcellular location">
    <subcellularLocation>
        <location evidence="1 14">Cytoplasm</location>
    </subcellularLocation>
</comment>
<feature type="binding site" evidence="14">
    <location>
        <position position="169"/>
    </location>
    <ligand>
        <name>Zn(2+)</name>
        <dbReference type="ChEBI" id="CHEBI:29105"/>
        <label>2</label>
    </ligand>
</feature>
<dbReference type="InterPro" id="IPR018253">
    <property type="entry name" value="DnaJ_domain_CS"/>
</dbReference>
<sequence>MSKKDYYELLGISKGAAEDDIKKAYRKMAMKYHPDRNPDDKAAEEKFKEISQAYEVLSNKEKKAAYDQYGHDAFSGGGNGGFGFDQGFSSAADFTDIFNDIFGGGFGQGKRGAKARASGVRGSDLRYDLKITLEEAFKGINAPIRYSTNVKCKGCNGSGSEGATKPVQCNTCGGVGRVRSQQGFFTIERTCHICNGEGELIQNKCKKCGGHGRTREEVNISVTVPKGIEDGYSIRVNGKGEAGVRGGGNGDLYAYISIAPHKFFTRKGADIYCKVPVRMILATLGGEIKVPTINGTHAKIKVPAGTQTGDKLRLKEKGMPHMNSTNRTGDMYIQVNVETPVNLTDKQKELLKKFEDECNNNSSPQCESFFKKVKSFWSDIRSN</sequence>
<dbReference type="InterPro" id="IPR036410">
    <property type="entry name" value="HSP_DnaJ_Cys-rich_dom_sf"/>
</dbReference>
<dbReference type="InterPro" id="IPR008971">
    <property type="entry name" value="HSP40/DnaJ_pept-bd"/>
</dbReference>
<keyword evidence="19" id="KW-1185">Reference proteome</keyword>
<keyword evidence="10 14" id="KW-0143">Chaperone</keyword>
<dbReference type="PANTHER" id="PTHR43096">
    <property type="entry name" value="DNAJ HOMOLOG 1, MITOCHONDRIAL-RELATED"/>
    <property type="match status" value="1"/>
</dbReference>
<dbReference type="GO" id="GO:0005737">
    <property type="term" value="C:cytoplasm"/>
    <property type="evidence" value="ECO:0007669"/>
    <property type="project" value="UniProtKB-SubCell"/>
</dbReference>
<evidence type="ECO:0000256" key="10">
    <source>
        <dbReference type="ARBA" id="ARBA00023186"/>
    </source>
</evidence>
<keyword evidence="9 14" id="KW-0346">Stress response</keyword>
<evidence type="ECO:0000256" key="2">
    <source>
        <dbReference type="ARBA" id="ARBA00011738"/>
    </source>
</evidence>
<organism evidence="18 19">
    <name type="scientific">Candidatus Mesenet longicola</name>
    <dbReference type="NCBI Taxonomy" id="1892558"/>
    <lineage>
        <taxon>Bacteria</taxon>
        <taxon>Pseudomonadati</taxon>
        <taxon>Pseudomonadota</taxon>
        <taxon>Alphaproteobacteria</taxon>
        <taxon>Rickettsiales</taxon>
        <taxon>Anaplasmataceae</taxon>
        <taxon>Candidatus Mesenet</taxon>
    </lineage>
</organism>
<dbReference type="GO" id="GO:0042026">
    <property type="term" value="P:protein refolding"/>
    <property type="evidence" value="ECO:0007669"/>
    <property type="project" value="TreeGrafter"/>
</dbReference>
<dbReference type="InterPro" id="IPR001305">
    <property type="entry name" value="HSP_DnaJ_Cys-rich_dom"/>
</dbReference>
<comment type="caution">
    <text evidence="18">The sequence shown here is derived from an EMBL/GenBank/DDBJ whole genome shotgun (WGS) entry which is preliminary data.</text>
</comment>
<dbReference type="SUPFAM" id="SSF49493">
    <property type="entry name" value="HSP40/DnaJ peptide-binding domain"/>
    <property type="match status" value="2"/>
</dbReference>
<dbReference type="Pfam" id="PF00226">
    <property type="entry name" value="DnaJ"/>
    <property type="match status" value="1"/>
</dbReference>
<comment type="similarity">
    <text evidence="12 14">Belongs to the DnaJ family.</text>
</comment>
<evidence type="ECO:0000256" key="1">
    <source>
        <dbReference type="ARBA" id="ARBA00004496"/>
    </source>
</evidence>
<accession>A0A8J3HRM3</accession>
<gene>
    <name evidence="14 18" type="primary">dnaJ</name>
    <name evidence="18" type="ORF">sL5_00260</name>
</gene>
<dbReference type="HAMAP" id="MF_01152">
    <property type="entry name" value="DnaJ"/>
    <property type="match status" value="1"/>
</dbReference>
<evidence type="ECO:0000256" key="7">
    <source>
        <dbReference type="ARBA" id="ARBA00022771"/>
    </source>
</evidence>